<keyword evidence="3" id="KW-1185">Reference proteome</keyword>
<evidence type="ECO:0000313" key="2">
    <source>
        <dbReference type="EMBL" id="MDN5201301.1"/>
    </source>
</evidence>
<name>A0ABT8KKQ7_9BACT</name>
<dbReference type="EMBL" id="JAUJEA010000002">
    <property type="protein sequence ID" value="MDN5201301.1"/>
    <property type="molecule type" value="Genomic_DNA"/>
</dbReference>
<organism evidence="2 3">
    <name type="scientific">Splendidivirga corallicola</name>
    <dbReference type="NCBI Taxonomy" id="3051826"/>
    <lineage>
        <taxon>Bacteria</taxon>
        <taxon>Pseudomonadati</taxon>
        <taxon>Bacteroidota</taxon>
        <taxon>Cytophagia</taxon>
        <taxon>Cytophagales</taxon>
        <taxon>Splendidivirgaceae</taxon>
        <taxon>Splendidivirga</taxon>
    </lineage>
</organism>
<keyword evidence="1" id="KW-0732">Signal</keyword>
<sequence>MKIKNVLKLAVIIGIIAPTVVYAGSNDNNGTNESETKVKLVSENENVFKLIYLSDLNGKVIVNIYDSKNKKIMTDRITNKDGFIRPYNFKELKNGVYRFELIDADGKIEKTAFYRMGTEPNARFSPSTQFVDSLEQKLELRVVGPRKDPIDITIYTNDGREFFKDRIREKNSISKVYDLHMLKAGKFTFLATHGNKVIAKKTFER</sequence>
<protein>
    <recommendedName>
        <fullName evidence="4">Secretion system C-terminal sorting domain-containing protein</fullName>
    </recommendedName>
</protein>
<evidence type="ECO:0000313" key="3">
    <source>
        <dbReference type="Proteomes" id="UP001172082"/>
    </source>
</evidence>
<proteinExistence type="predicted"/>
<dbReference type="Proteomes" id="UP001172082">
    <property type="component" value="Unassembled WGS sequence"/>
</dbReference>
<feature type="chain" id="PRO_5047335215" description="Secretion system C-terminal sorting domain-containing protein" evidence="1">
    <location>
        <begin position="24"/>
        <end position="205"/>
    </location>
</feature>
<dbReference type="RefSeq" id="WP_346751327.1">
    <property type="nucleotide sequence ID" value="NZ_JAUJEA010000002.1"/>
</dbReference>
<evidence type="ECO:0008006" key="4">
    <source>
        <dbReference type="Google" id="ProtNLM"/>
    </source>
</evidence>
<gene>
    <name evidence="2" type="ORF">QQ008_08010</name>
</gene>
<comment type="caution">
    <text evidence="2">The sequence shown here is derived from an EMBL/GenBank/DDBJ whole genome shotgun (WGS) entry which is preliminary data.</text>
</comment>
<reference evidence="2" key="1">
    <citation type="submission" date="2023-06" db="EMBL/GenBank/DDBJ databases">
        <title>Genomic of Parafulvivirga corallium.</title>
        <authorList>
            <person name="Wang G."/>
        </authorList>
    </citation>
    <scope>NUCLEOTIDE SEQUENCE</scope>
    <source>
        <strain evidence="2">BMA10</strain>
    </source>
</reference>
<evidence type="ECO:0000256" key="1">
    <source>
        <dbReference type="SAM" id="SignalP"/>
    </source>
</evidence>
<accession>A0ABT8KKQ7</accession>
<feature type="signal peptide" evidence="1">
    <location>
        <begin position="1"/>
        <end position="23"/>
    </location>
</feature>